<organism evidence="5 6">
    <name type="scientific">Eragrostis curvula</name>
    <name type="common">weeping love grass</name>
    <dbReference type="NCBI Taxonomy" id="38414"/>
    <lineage>
        <taxon>Eukaryota</taxon>
        <taxon>Viridiplantae</taxon>
        <taxon>Streptophyta</taxon>
        <taxon>Embryophyta</taxon>
        <taxon>Tracheophyta</taxon>
        <taxon>Spermatophyta</taxon>
        <taxon>Magnoliopsida</taxon>
        <taxon>Liliopsida</taxon>
        <taxon>Poales</taxon>
        <taxon>Poaceae</taxon>
        <taxon>PACMAD clade</taxon>
        <taxon>Chloridoideae</taxon>
        <taxon>Eragrostideae</taxon>
        <taxon>Eragrostidinae</taxon>
        <taxon>Eragrostis</taxon>
    </lineage>
</organism>
<protein>
    <submittedName>
        <fullName evidence="5">Uncharacterized protein</fullName>
    </submittedName>
</protein>
<dbReference type="InterPro" id="IPR036322">
    <property type="entry name" value="WD40_repeat_dom_sf"/>
</dbReference>
<sequence length="371" mass="40035">MSSPSFHLRQEIKVIRLLYTNNGIAVLALCSNAVHKLWKWKCSDKNPHGVSTTAVAPELWQRADGTQMINDTTDGNPEEATACNAISRNDGYTISASGGKVKLFDMKTFKTMSAFIEPPPAATFLAFHPEDNNIIIIGMDDSSIQIYNFRTDKIISKLMGHQKKITGVAFSLFMDLLVSSGADAQLCAWNIERWEKTKTTYIRPPSNCSGALVGDTMVHFDYDGKHLLVVNESQLAIYDGKLECLRSWAPRDALSAPISSAVYSSDGLLVYAGFYNGAIGIFEAESLRLQSRIASSAYIPASISGGGGSVYPMVVAAHPFKAYQFAVGMSDGAVYVLEPLDTDAEGGSSGSSPSEQGPDDDISSDGEGNQQ</sequence>
<dbReference type="Gene3D" id="2.130.10.10">
    <property type="entry name" value="YVTN repeat-like/Quinoprotein amine dehydrogenase"/>
    <property type="match status" value="1"/>
</dbReference>
<dbReference type="GO" id="GO:0006355">
    <property type="term" value="P:regulation of DNA-templated transcription"/>
    <property type="evidence" value="ECO:0007669"/>
    <property type="project" value="InterPro"/>
</dbReference>
<keyword evidence="2" id="KW-0677">Repeat</keyword>
<gene>
    <name evidence="5" type="ORF">EJB05_11996</name>
</gene>
<evidence type="ECO:0000256" key="2">
    <source>
        <dbReference type="ARBA" id="ARBA00022737"/>
    </source>
</evidence>
<dbReference type="InterPro" id="IPR015943">
    <property type="entry name" value="WD40/YVTN_repeat-like_dom_sf"/>
</dbReference>
<name>A0A5J9VQE0_9POAL</name>
<dbReference type="OrthoDB" id="782538at2759"/>
<dbReference type="Gramene" id="TVU38612">
    <property type="protein sequence ID" value="TVU38612"/>
    <property type="gene ID" value="EJB05_11996"/>
</dbReference>
<evidence type="ECO:0000313" key="5">
    <source>
        <dbReference type="EMBL" id="TVU38612.1"/>
    </source>
</evidence>
<dbReference type="PANTHER" id="PTHR44083">
    <property type="entry name" value="TOPLESS-RELATED PROTEIN 1-RELATED"/>
    <property type="match status" value="1"/>
</dbReference>
<evidence type="ECO:0000256" key="3">
    <source>
        <dbReference type="PROSITE-ProRule" id="PRU00221"/>
    </source>
</evidence>
<reference evidence="5 6" key="1">
    <citation type="journal article" date="2019" name="Sci. Rep.">
        <title>A high-quality genome of Eragrostis curvula grass provides insights into Poaceae evolution and supports new strategies to enhance forage quality.</title>
        <authorList>
            <person name="Carballo J."/>
            <person name="Santos B.A.C.M."/>
            <person name="Zappacosta D."/>
            <person name="Garbus I."/>
            <person name="Selva J.P."/>
            <person name="Gallo C.A."/>
            <person name="Diaz A."/>
            <person name="Albertini E."/>
            <person name="Caccamo M."/>
            <person name="Echenique V."/>
        </authorList>
    </citation>
    <scope>NUCLEOTIDE SEQUENCE [LARGE SCALE GENOMIC DNA]</scope>
    <source>
        <strain evidence="6">cv. Victoria</strain>
        <tissue evidence="5">Leaf</tissue>
    </source>
</reference>
<proteinExistence type="predicted"/>
<dbReference type="PROSITE" id="PS50294">
    <property type="entry name" value="WD_REPEATS_REGION"/>
    <property type="match status" value="1"/>
</dbReference>
<dbReference type="PROSITE" id="PS00678">
    <property type="entry name" value="WD_REPEATS_1"/>
    <property type="match status" value="1"/>
</dbReference>
<dbReference type="Proteomes" id="UP000324897">
    <property type="component" value="Chromosome 4"/>
</dbReference>
<dbReference type="SMART" id="SM00320">
    <property type="entry name" value="WD40"/>
    <property type="match status" value="4"/>
</dbReference>
<accession>A0A5J9VQE0</accession>
<keyword evidence="6" id="KW-1185">Reference proteome</keyword>
<dbReference type="Pfam" id="PF00400">
    <property type="entry name" value="WD40"/>
    <property type="match status" value="1"/>
</dbReference>
<dbReference type="InterPro" id="IPR019775">
    <property type="entry name" value="WD40_repeat_CS"/>
</dbReference>
<dbReference type="InterPro" id="IPR027728">
    <property type="entry name" value="Topless_fam"/>
</dbReference>
<evidence type="ECO:0000256" key="4">
    <source>
        <dbReference type="SAM" id="MobiDB-lite"/>
    </source>
</evidence>
<feature type="repeat" description="WD" evidence="3">
    <location>
        <begin position="158"/>
        <end position="199"/>
    </location>
</feature>
<dbReference type="AlphaFoldDB" id="A0A5J9VQE0"/>
<feature type="non-terminal residue" evidence="5">
    <location>
        <position position="1"/>
    </location>
</feature>
<dbReference type="PROSITE" id="PS50082">
    <property type="entry name" value="WD_REPEATS_2"/>
    <property type="match status" value="1"/>
</dbReference>
<feature type="region of interest" description="Disordered" evidence="4">
    <location>
        <begin position="341"/>
        <end position="371"/>
    </location>
</feature>
<evidence type="ECO:0000313" key="6">
    <source>
        <dbReference type="Proteomes" id="UP000324897"/>
    </source>
</evidence>
<dbReference type="PANTHER" id="PTHR44083:SF49">
    <property type="entry name" value="OS05G0240200 PROTEIN"/>
    <property type="match status" value="1"/>
</dbReference>
<comment type="caution">
    <text evidence="5">The sequence shown here is derived from an EMBL/GenBank/DDBJ whole genome shotgun (WGS) entry which is preliminary data.</text>
</comment>
<evidence type="ECO:0000256" key="1">
    <source>
        <dbReference type="ARBA" id="ARBA00022574"/>
    </source>
</evidence>
<dbReference type="SUPFAM" id="SSF50978">
    <property type="entry name" value="WD40 repeat-like"/>
    <property type="match status" value="1"/>
</dbReference>
<dbReference type="EMBL" id="RWGY01000007">
    <property type="protein sequence ID" value="TVU38612.1"/>
    <property type="molecule type" value="Genomic_DNA"/>
</dbReference>
<dbReference type="InterPro" id="IPR001680">
    <property type="entry name" value="WD40_rpt"/>
</dbReference>
<keyword evidence="1 3" id="KW-0853">WD repeat</keyword>